<evidence type="ECO:0008006" key="2">
    <source>
        <dbReference type="Google" id="ProtNLM"/>
    </source>
</evidence>
<dbReference type="PANTHER" id="PTHR17985">
    <property type="entry name" value="SER/THR-RICH PROTEIN T10 IN DGCR REGION"/>
    <property type="match status" value="1"/>
</dbReference>
<dbReference type="Pfam" id="PF05742">
    <property type="entry name" value="TANGO2"/>
    <property type="match status" value="1"/>
</dbReference>
<protein>
    <recommendedName>
        <fullName evidence="2">NRDE family protein</fullName>
    </recommendedName>
</protein>
<comment type="caution">
    <text evidence="1">The sequence shown here is derived from an EMBL/GenBank/DDBJ whole genome shotgun (WGS) entry which is preliminary data.</text>
</comment>
<dbReference type="InterPro" id="IPR008551">
    <property type="entry name" value="TANGO2"/>
</dbReference>
<accession>X0RF13</accession>
<dbReference type="PANTHER" id="PTHR17985:SF8">
    <property type="entry name" value="TRANSPORT AND GOLGI ORGANIZATION PROTEIN 2 HOMOLOG"/>
    <property type="match status" value="1"/>
</dbReference>
<gene>
    <name evidence="1" type="ORF">S01H1_12243</name>
</gene>
<evidence type="ECO:0000313" key="1">
    <source>
        <dbReference type="EMBL" id="GAF67489.1"/>
    </source>
</evidence>
<dbReference type="EMBL" id="BARS01006270">
    <property type="protein sequence ID" value="GAF67489.1"/>
    <property type="molecule type" value="Genomic_DNA"/>
</dbReference>
<reference evidence="1" key="1">
    <citation type="journal article" date="2014" name="Front. Microbiol.">
        <title>High frequency of phylogenetically diverse reductive dehalogenase-homologous genes in deep subseafloor sedimentary metagenomes.</title>
        <authorList>
            <person name="Kawai M."/>
            <person name="Futagami T."/>
            <person name="Toyoda A."/>
            <person name="Takaki Y."/>
            <person name="Nishi S."/>
            <person name="Hori S."/>
            <person name="Arai W."/>
            <person name="Tsubouchi T."/>
            <person name="Morono Y."/>
            <person name="Uchiyama I."/>
            <person name="Ito T."/>
            <person name="Fujiyama A."/>
            <person name="Inagaki F."/>
            <person name="Takami H."/>
        </authorList>
    </citation>
    <scope>NUCLEOTIDE SEQUENCE</scope>
    <source>
        <strain evidence="1">Expedition CK06-06</strain>
    </source>
</reference>
<sequence>MCLIVLAVKKHPNYKLIIAANRDEFYDRATAAADFWKDKPELLAGRDLQAGGTWLGITRGGRIA</sequence>
<feature type="non-terminal residue" evidence="1">
    <location>
        <position position="64"/>
    </location>
</feature>
<proteinExistence type="predicted"/>
<organism evidence="1">
    <name type="scientific">marine sediment metagenome</name>
    <dbReference type="NCBI Taxonomy" id="412755"/>
    <lineage>
        <taxon>unclassified sequences</taxon>
        <taxon>metagenomes</taxon>
        <taxon>ecological metagenomes</taxon>
    </lineage>
</organism>
<name>X0RF13_9ZZZZ</name>
<dbReference type="AlphaFoldDB" id="X0RF13"/>